<evidence type="ECO:0000313" key="3">
    <source>
        <dbReference type="EMBL" id="KAA0020311.1"/>
    </source>
</evidence>
<accession>A0A640WID8</accession>
<feature type="domain" description="FAD dependent oxidoreductase" evidence="2">
    <location>
        <begin position="32"/>
        <end position="381"/>
    </location>
</feature>
<evidence type="ECO:0000259" key="2">
    <source>
        <dbReference type="Pfam" id="PF01266"/>
    </source>
</evidence>
<dbReference type="EMBL" id="VTPX01000001">
    <property type="protein sequence ID" value="KAA0020311.1"/>
    <property type="molecule type" value="Genomic_DNA"/>
</dbReference>
<dbReference type="Gene3D" id="3.50.50.60">
    <property type="entry name" value="FAD/NAD(P)-binding domain"/>
    <property type="match status" value="1"/>
</dbReference>
<dbReference type="GO" id="GO:0016491">
    <property type="term" value="F:oxidoreductase activity"/>
    <property type="evidence" value="ECO:0007669"/>
    <property type="project" value="UniProtKB-KW"/>
</dbReference>
<dbReference type="InterPro" id="IPR036188">
    <property type="entry name" value="FAD/NAD-bd_sf"/>
</dbReference>
<name>A0A640WID8_9GAMM</name>
<sequence>MPTSQPMLRSLWADSQPPTAPLPALEGTCRSDVLIVGGGFTGVAAALALAERGISTRLLEADTIGWGASGRNGGQVIPGLKYDPDQLIERYGQERGERLIDTSGRNADVVFELIQRHAIDCNAQRHGWLQPAATRAGIQRIESRAAQWAARGVEVEWLAREACAERLGTTAYLAGWRDPRAGSLDPLAFVRGLARAASAAGAQLHEGSAVTGLARHAGGWRASTARGEVTAERVLLCTNGYTDTLQPGLARSVIAANSFQIATRPLSAEEGATILPRGEVASDARKLLFYFRRDAAGRLLFGGRGPFHAPRDPGDFRHLISGMTKLYPALKGVEIDYAWGGRVALTQDAMPHVHEPAPGLHVALGYNGRGVGMGTHLGSLIGHHLGTPALADALPLPLTPIAPIPLHRLQRLYVAAVIQYYRTQDWLER</sequence>
<keyword evidence="4" id="KW-1185">Reference proteome</keyword>
<dbReference type="InterPro" id="IPR006076">
    <property type="entry name" value="FAD-dep_OxRdtase"/>
</dbReference>
<keyword evidence="1" id="KW-0560">Oxidoreductase</keyword>
<organism evidence="3 4">
    <name type="scientific">Salinicola corii</name>
    <dbReference type="NCBI Taxonomy" id="2606937"/>
    <lineage>
        <taxon>Bacteria</taxon>
        <taxon>Pseudomonadati</taxon>
        <taxon>Pseudomonadota</taxon>
        <taxon>Gammaproteobacteria</taxon>
        <taxon>Oceanospirillales</taxon>
        <taxon>Halomonadaceae</taxon>
        <taxon>Salinicola</taxon>
    </lineage>
</organism>
<dbReference type="RefSeq" id="WP_149433437.1">
    <property type="nucleotide sequence ID" value="NZ_VTPX01000001.1"/>
</dbReference>
<reference evidence="3 4" key="1">
    <citation type="submission" date="2019-08" db="EMBL/GenBank/DDBJ databases">
        <title>Bioinformatics analysis of the strain L3 and L5.</title>
        <authorList>
            <person name="Li X."/>
        </authorList>
    </citation>
    <scope>NUCLEOTIDE SEQUENCE [LARGE SCALE GENOMIC DNA]</scope>
    <source>
        <strain evidence="3 4">L3</strain>
    </source>
</reference>
<gene>
    <name evidence="3" type="ORF">F0A16_00405</name>
</gene>
<dbReference type="SUPFAM" id="SSF51905">
    <property type="entry name" value="FAD/NAD(P)-binding domain"/>
    <property type="match status" value="1"/>
</dbReference>
<dbReference type="PRINTS" id="PR00411">
    <property type="entry name" value="PNDRDTASEI"/>
</dbReference>
<dbReference type="PANTHER" id="PTHR13847">
    <property type="entry name" value="SARCOSINE DEHYDROGENASE-RELATED"/>
    <property type="match status" value="1"/>
</dbReference>
<proteinExistence type="predicted"/>
<evidence type="ECO:0000313" key="4">
    <source>
        <dbReference type="Proteomes" id="UP000466024"/>
    </source>
</evidence>
<dbReference type="GO" id="GO:0005737">
    <property type="term" value="C:cytoplasm"/>
    <property type="evidence" value="ECO:0007669"/>
    <property type="project" value="TreeGrafter"/>
</dbReference>
<dbReference type="Proteomes" id="UP000466024">
    <property type="component" value="Unassembled WGS sequence"/>
</dbReference>
<dbReference type="AlphaFoldDB" id="A0A640WID8"/>
<dbReference type="Gene3D" id="3.30.9.10">
    <property type="entry name" value="D-Amino Acid Oxidase, subunit A, domain 2"/>
    <property type="match status" value="1"/>
</dbReference>
<evidence type="ECO:0000256" key="1">
    <source>
        <dbReference type="ARBA" id="ARBA00023002"/>
    </source>
</evidence>
<dbReference type="Pfam" id="PF01266">
    <property type="entry name" value="DAO"/>
    <property type="match status" value="1"/>
</dbReference>
<comment type="caution">
    <text evidence="3">The sequence shown here is derived from an EMBL/GenBank/DDBJ whole genome shotgun (WGS) entry which is preliminary data.</text>
</comment>
<protein>
    <submittedName>
        <fullName evidence="3">FAD-binding oxidoreductase</fullName>
    </submittedName>
</protein>
<dbReference type="PANTHER" id="PTHR13847:SF281">
    <property type="entry name" value="FAD DEPENDENT OXIDOREDUCTASE DOMAIN-CONTAINING PROTEIN"/>
    <property type="match status" value="1"/>
</dbReference>